<evidence type="ECO:0000313" key="8">
    <source>
        <dbReference type="Proteomes" id="UP000321039"/>
    </source>
</evidence>
<evidence type="ECO:0000313" key="7">
    <source>
        <dbReference type="EMBL" id="TXS96659.1"/>
    </source>
</evidence>
<proteinExistence type="predicted"/>
<evidence type="ECO:0000256" key="1">
    <source>
        <dbReference type="ARBA" id="ARBA00004370"/>
    </source>
</evidence>
<evidence type="ECO:0000256" key="2">
    <source>
        <dbReference type="ARBA" id="ARBA00022692"/>
    </source>
</evidence>
<dbReference type="InterPro" id="IPR006694">
    <property type="entry name" value="Fatty_acid_hydroxylase"/>
</dbReference>
<dbReference type="GO" id="GO:0005506">
    <property type="term" value="F:iron ion binding"/>
    <property type="evidence" value="ECO:0007669"/>
    <property type="project" value="InterPro"/>
</dbReference>
<reference evidence="7 8" key="1">
    <citation type="submission" date="2019-08" db="EMBL/GenBank/DDBJ databases">
        <title>Parahaliea maris sp. nov., isolated from the surface seawater.</title>
        <authorList>
            <person name="Liu Y."/>
        </authorList>
    </citation>
    <scope>NUCLEOTIDE SEQUENCE [LARGE SCALE GENOMIC DNA]</scope>
    <source>
        <strain evidence="7 8">HSLHS9</strain>
    </source>
</reference>
<keyword evidence="2 5" id="KW-0812">Transmembrane</keyword>
<feature type="transmembrane region" description="Helical" evidence="5">
    <location>
        <begin position="155"/>
        <end position="173"/>
    </location>
</feature>
<evidence type="ECO:0000256" key="3">
    <source>
        <dbReference type="ARBA" id="ARBA00022989"/>
    </source>
</evidence>
<evidence type="ECO:0000259" key="6">
    <source>
        <dbReference type="Pfam" id="PF04116"/>
    </source>
</evidence>
<name>A0A5C9A937_9GAMM</name>
<evidence type="ECO:0000256" key="5">
    <source>
        <dbReference type="SAM" id="Phobius"/>
    </source>
</evidence>
<keyword evidence="3 5" id="KW-1133">Transmembrane helix</keyword>
<sequence>MDIFKLLGLIALFSFLALFTIELCTGRLHRSPRPLRDFLFMLFGMVSNLIVAGTAIGTFAGWLVVQLFPQQSGGLAWVPFWLAFPVIFLTEEAAHYWLHRFSHQNRTLWKIHRTHHSAQNLNVAVIYRYNFFWVFMLPQTWMGAFAVYFGQAQAYFTAVLITFLVNLATHSNFRWDLWLRERTPAPLQGLWWVIERVITLPDTHHAHHAYGRTAHPNGNYAITVFLFDVLFGTAKIPHARQENYGLPISPRLHWAEELLWPVVRKPLLPRPENASASSSQAA</sequence>
<feature type="domain" description="Fatty acid hydroxylase" evidence="6">
    <location>
        <begin position="85"/>
        <end position="233"/>
    </location>
</feature>
<accession>A0A5C9A937</accession>
<keyword evidence="4 5" id="KW-0472">Membrane</keyword>
<keyword evidence="8" id="KW-1185">Reference proteome</keyword>
<protein>
    <submittedName>
        <fullName evidence="7">Sterol desaturase family protein</fullName>
    </submittedName>
</protein>
<dbReference type="RefSeq" id="WP_148066923.1">
    <property type="nucleotide sequence ID" value="NZ_VRZA01000001.1"/>
</dbReference>
<feature type="transmembrane region" description="Helical" evidence="5">
    <location>
        <begin position="6"/>
        <end position="26"/>
    </location>
</feature>
<evidence type="ECO:0000256" key="4">
    <source>
        <dbReference type="ARBA" id="ARBA00023136"/>
    </source>
</evidence>
<dbReference type="Proteomes" id="UP000321039">
    <property type="component" value="Unassembled WGS sequence"/>
</dbReference>
<organism evidence="7 8">
    <name type="scientific">Parahaliea maris</name>
    <dbReference type="NCBI Taxonomy" id="2716870"/>
    <lineage>
        <taxon>Bacteria</taxon>
        <taxon>Pseudomonadati</taxon>
        <taxon>Pseudomonadota</taxon>
        <taxon>Gammaproteobacteria</taxon>
        <taxon>Cellvibrionales</taxon>
        <taxon>Halieaceae</taxon>
        <taxon>Parahaliea</taxon>
    </lineage>
</organism>
<feature type="transmembrane region" description="Helical" evidence="5">
    <location>
        <begin position="38"/>
        <end position="65"/>
    </location>
</feature>
<dbReference type="Pfam" id="PF04116">
    <property type="entry name" value="FA_hydroxylase"/>
    <property type="match status" value="1"/>
</dbReference>
<dbReference type="PANTHER" id="PTHR11863">
    <property type="entry name" value="STEROL DESATURASE"/>
    <property type="match status" value="1"/>
</dbReference>
<feature type="transmembrane region" description="Helical" evidence="5">
    <location>
        <begin position="77"/>
        <end position="98"/>
    </location>
</feature>
<dbReference type="GO" id="GO:0016020">
    <property type="term" value="C:membrane"/>
    <property type="evidence" value="ECO:0007669"/>
    <property type="project" value="UniProtKB-SubCell"/>
</dbReference>
<comment type="subcellular location">
    <subcellularLocation>
        <location evidence="1">Membrane</location>
    </subcellularLocation>
</comment>
<dbReference type="GO" id="GO:0016491">
    <property type="term" value="F:oxidoreductase activity"/>
    <property type="evidence" value="ECO:0007669"/>
    <property type="project" value="InterPro"/>
</dbReference>
<gene>
    <name evidence="7" type="ORF">FV139_04090</name>
</gene>
<comment type="caution">
    <text evidence="7">The sequence shown here is derived from an EMBL/GenBank/DDBJ whole genome shotgun (WGS) entry which is preliminary data.</text>
</comment>
<dbReference type="InterPro" id="IPR050307">
    <property type="entry name" value="Sterol_Desaturase_Related"/>
</dbReference>
<dbReference type="EMBL" id="VRZA01000001">
    <property type="protein sequence ID" value="TXS96659.1"/>
    <property type="molecule type" value="Genomic_DNA"/>
</dbReference>
<dbReference type="GO" id="GO:0008610">
    <property type="term" value="P:lipid biosynthetic process"/>
    <property type="evidence" value="ECO:0007669"/>
    <property type="project" value="InterPro"/>
</dbReference>
<dbReference type="AlphaFoldDB" id="A0A5C9A937"/>